<dbReference type="Proteomes" id="UP000663874">
    <property type="component" value="Unassembled WGS sequence"/>
</dbReference>
<feature type="non-terminal residue" evidence="2">
    <location>
        <position position="144"/>
    </location>
</feature>
<comment type="caution">
    <text evidence="2">The sequence shown here is derived from an EMBL/GenBank/DDBJ whole genome shotgun (WGS) entry which is preliminary data.</text>
</comment>
<proteinExistence type="predicted"/>
<evidence type="ECO:0000313" key="3">
    <source>
        <dbReference type="Proteomes" id="UP000663874"/>
    </source>
</evidence>
<evidence type="ECO:0000313" key="2">
    <source>
        <dbReference type="EMBL" id="CAF4332369.1"/>
    </source>
</evidence>
<reference evidence="2" key="1">
    <citation type="submission" date="2021-02" db="EMBL/GenBank/DDBJ databases">
        <authorList>
            <person name="Nowell W R."/>
        </authorList>
    </citation>
    <scope>NUCLEOTIDE SEQUENCE</scope>
</reference>
<name>A0A820JV79_9BILA</name>
<sequence length="144" mass="16659">MEEAVVDKDSEEIFDNTPKSNIPENHYLEPQCRSTSPLQVLQSARNEKVKLFPNFSRSENSLNWLKNLQQIGKSLKFNEQQIFELATIKLSGPAQEWFYHKDGINNWSSFKQAFLYAFPPPIQPTNIDYLAQLLARKQGETEPV</sequence>
<organism evidence="2 3">
    <name type="scientific">Rotaria sordida</name>
    <dbReference type="NCBI Taxonomy" id="392033"/>
    <lineage>
        <taxon>Eukaryota</taxon>
        <taxon>Metazoa</taxon>
        <taxon>Spiralia</taxon>
        <taxon>Gnathifera</taxon>
        <taxon>Rotifera</taxon>
        <taxon>Eurotatoria</taxon>
        <taxon>Bdelloidea</taxon>
        <taxon>Philodinida</taxon>
        <taxon>Philodinidae</taxon>
        <taxon>Rotaria</taxon>
    </lineage>
</organism>
<accession>A0A820JV79</accession>
<dbReference type="EMBL" id="CAJOBE010042944">
    <property type="protein sequence ID" value="CAF4332369.1"/>
    <property type="molecule type" value="Genomic_DNA"/>
</dbReference>
<feature type="region of interest" description="Disordered" evidence="1">
    <location>
        <begin position="1"/>
        <end position="27"/>
    </location>
</feature>
<dbReference type="AlphaFoldDB" id="A0A820JV79"/>
<protein>
    <recommendedName>
        <fullName evidence="4">Retrotransposon gag domain-containing protein</fullName>
    </recommendedName>
</protein>
<evidence type="ECO:0000256" key="1">
    <source>
        <dbReference type="SAM" id="MobiDB-lite"/>
    </source>
</evidence>
<evidence type="ECO:0008006" key="4">
    <source>
        <dbReference type="Google" id="ProtNLM"/>
    </source>
</evidence>
<gene>
    <name evidence="2" type="ORF">FNK824_LOCUS41724</name>
</gene>